<comment type="caution">
    <text evidence="1">The sequence shown here is derived from an EMBL/GenBank/DDBJ whole genome shotgun (WGS) entry which is preliminary data.</text>
</comment>
<protein>
    <submittedName>
        <fullName evidence="1">Uncharacterized protein</fullName>
    </submittedName>
</protein>
<dbReference type="AlphaFoldDB" id="A0A0F9TFY2"/>
<gene>
    <name evidence="1" type="ORF">LCGC14_0734100</name>
</gene>
<proteinExistence type="predicted"/>
<dbReference type="EMBL" id="LAZR01001710">
    <property type="protein sequence ID" value="KKN40358.1"/>
    <property type="molecule type" value="Genomic_DNA"/>
</dbReference>
<name>A0A0F9TFY2_9ZZZZ</name>
<accession>A0A0F9TFY2</accession>
<sequence length="75" mass="8212">MKMHVLVGYWHDRYLTALVEDVIFNDDEPSTYLPIGTEDIVNHGIIEISGPAECMVPEVLAEGTPHAARCGCVAT</sequence>
<reference evidence="1" key="1">
    <citation type="journal article" date="2015" name="Nature">
        <title>Complex archaea that bridge the gap between prokaryotes and eukaryotes.</title>
        <authorList>
            <person name="Spang A."/>
            <person name="Saw J.H."/>
            <person name="Jorgensen S.L."/>
            <person name="Zaremba-Niedzwiedzka K."/>
            <person name="Martijn J."/>
            <person name="Lind A.E."/>
            <person name="van Eijk R."/>
            <person name="Schleper C."/>
            <person name="Guy L."/>
            <person name="Ettema T.J."/>
        </authorList>
    </citation>
    <scope>NUCLEOTIDE SEQUENCE</scope>
</reference>
<organism evidence="1">
    <name type="scientific">marine sediment metagenome</name>
    <dbReference type="NCBI Taxonomy" id="412755"/>
    <lineage>
        <taxon>unclassified sequences</taxon>
        <taxon>metagenomes</taxon>
        <taxon>ecological metagenomes</taxon>
    </lineage>
</organism>
<evidence type="ECO:0000313" key="1">
    <source>
        <dbReference type="EMBL" id="KKN40358.1"/>
    </source>
</evidence>